<protein>
    <submittedName>
        <fullName evidence="1">Guanine nucleotide-binding protein</fullName>
    </submittedName>
</protein>
<organism evidence="1 2">
    <name type="scientific">Dioscorea alata</name>
    <name type="common">Purple yam</name>
    <dbReference type="NCBI Taxonomy" id="55571"/>
    <lineage>
        <taxon>Eukaryota</taxon>
        <taxon>Viridiplantae</taxon>
        <taxon>Streptophyta</taxon>
        <taxon>Embryophyta</taxon>
        <taxon>Tracheophyta</taxon>
        <taxon>Spermatophyta</taxon>
        <taxon>Magnoliopsida</taxon>
        <taxon>Liliopsida</taxon>
        <taxon>Dioscoreales</taxon>
        <taxon>Dioscoreaceae</taxon>
        <taxon>Dioscorea</taxon>
    </lineage>
</organism>
<proteinExistence type="predicted"/>
<accession>A0ACB7TSR0</accession>
<reference evidence="2" key="1">
    <citation type="journal article" date="2022" name="Nat. Commun.">
        <title>Chromosome evolution and the genetic basis of agronomically important traits in greater yam.</title>
        <authorList>
            <person name="Bredeson J.V."/>
            <person name="Lyons J.B."/>
            <person name="Oniyinde I.O."/>
            <person name="Okereke N.R."/>
            <person name="Kolade O."/>
            <person name="Nnabue I."/>
            <person name="Nwadili C.O."/>
            <person name="Hribova E."/>
            <person name="Parker M."/>
            <person name="Nwogha J."/>
            <person name="Shu S."/>
            <person name="Carlson J."/>
            <person name="Kariba R."/>
            <person name="Muthemba S."/>
            <person name="Knop K."/>
            <person name="Barton G.J."/>
            <person name="Sherwood A.V."/>
            <person name="Lopez-Montes A."/>
            <person name="Asiedu R."/>
            <person name="Jamnadass R."/>
            <person name="Muchugi A."/>
            <person name="Goodstein D."/>
            <person name="Egesi C.N."/>
            <person name="Featherston J."/>
            <person name="Asfaw A."/>
            <person name="Simpson G.G."/>
            <person name="Dolezel J."/>
            <person name="Hendre P.S."/>
            <person name="Van Deynze A."/>
            <person name="Kumar P.L."/>
            <person name="Obidiegwu J.E."/>
            <person name="Bhattacharjee R."/>
            <person name="Rokhsar D.S."/>
        </authorList>
    </citation>
    <scope>NUCLEOTIDE SEQUENCE [LARGE SCALE GENOMIC DNA]</scope>
    <source>
        <strain evidence="2">cv. TDa95/00328</strain>
    </source>
</reference>
<dbReference type="Proteomes" id="UP000827976">
    <property type="component" value="Chromosome 20"/>
</dbReference>
<comment type="caution">
    <text evidence="1">The sequence shown here is derived from an EMBL/GenBank/DDBJ whole genome shotgun (WGS) entry which is preliminary data.</text>
</comment>
<evidence type="ECO:0000313" key="1">
    <source>
        <dbReference type="EMBL" id="KAH7650722.1"/>
    </source>
</evidence>
<keyword evidence="2" id="KW-1185">Reference proteome</keyword>
<name>A0ACB7TSR0_DIOAL</name>
<dbReference type="EMBL" id="CM037030">
    <property type="protein sequence ID" value="KAH7650722.1"/>
    <property type="molecule type" value="Genomic_DNA"/>
</dbReference>
<sequence length="376" mass="42619">MTVERREEEEDPSQQSTDATAVWPFLRFDSPPRKIYHFFQQFRNRVENPSNYNNFLKGVKWSPDGTCFLTSCDDNTIRLFHLPEEASYIDQLASDYQDSYHSNLVINEAEMVYDYCWYPYMCSSDPTSSVFVATTRDHPIHLWDATSGQLRCTYRAYNDMDEITAALSVSFNSSGTKLFAGYNKMLRVFDVHRPGRDFQQFSLHKGKDGPSGIVSSIAVSPSHSGMLALGSYNQSTALYAEDNMELLYVLHGQSGGITQDSYILCWDVRNTVDIVYKLYRSTENTNQRVSFDIEPCGRHLGAGGEDGLVHIYDLQSGQWITAFQAASDTVNGFGFHPHLPLAASSSGNRRFSLPDNFEENWNLRGDENCASIWTFG</sequence>
<evidence type="ECO:0000313" key="2">
    <source>
        <dbReference type="Proteomes" id="UP000827976"/>
    </source>
</evidence>
<gene>
    <name evidence="1" type="ORF">IHE45_20G007900</name>
</gene>